<feature type="transmembrane region" description="Helical" evidence="7">
    <location>
        <begin position="151"/>
        <end position="172"/>
    </location>
</feature>
<evidence type="ECO:0000256" key="6">
    <source>
        <dbReference type="ARBA" id="ARBA00023136"/>
    </source>
</evidence>
<keyword evidence="5 7" id="KW-1133">Transmembrane helix</keyword>
<gene>
    <name evidence="9" type="ORF">J2Z42_001980</name>
</gene>
<dbReference type="PANTHER" id="PTHR42718">
    <property type="entry name" value="MAJOR FACILITATOR SUPERFAMILY MULTIDRUG TRANSPORTER MFSC"/>
    <property type="match status" value="1"/>
</dbReference>
<protein>
    <submittedName>
        <fullName evidence="9">DHA2 family lincomycin resistance protein-like MFS transporter</fullName>
    </submittedName>
</protein>
<feature type="transmembrane region" description="Helical" evidence="7">
    <location>
        <begin position="306"/>
        <end position="328"/>
    </location>
</feature>
<feature type="transmembrane region" description="Helical" evidence="7">
    <location>
        <begin position="62"/>
        <end position="83"/>
    </location>
</feature>
<keyword evidence="10" id="KW-1185">Reference proteome</keyword>
<dbReference type="PROSITE" id="PS50850">
    <property type="entry name" value="MFS"/>
    <property type="match status" value="1"/>
</dbReference>
<dbReference type="Pfam" id="PF07690">
    <property type="entry name" value="MFS_1"/>
    <property type="match status" value="1"/>
</dbReference>
<dbReference type="EMBL" id="JAGGLM010000012">
    <property type="protein sequence ID" value="MBP2033277.1"/>
    <property type="molecule type" value="Genomic_DNA"/>
</dbReference>
<comment type="caution">
    <text evidence="9">The sequence shown here is derived from an EMBL/GenBank/DDBJ whole genome shotgun (WGS) entry which is preliminary data.</text>
</comment>
<evidence type="ECO:0000259" key="8">
    <source>
        <dbReference type="PROSITE" id="PS50850"/>
    </source>
</evidence>
<reference evidence="9 10" key="1">
    <citation type="submission" date="2021-03" db="EMBL/GenBank/DDBJ databases">
        <title>Genomic Encyclopedia of Type Strains, Phase IV (KMG-IV): sequencing the most valuable type-strain genomes for metagenomic binning, comparative biology and taxonomic classification.</title>
        <authorList>
            <person name="Goeker M."/>
        </authorList>
    </citation>
    <scope>NUCLEOTIDE SEQUENCE [LARGE SCALE GENOMIC DNA]</scope>
    <source>
        <strain evidence="9 10">DSM 28783</strain>
    </source>
</reference>
<sequence length="485" mass="52806">MEEHLDENLDESNYKQRTYNVIPITIALIMAGFLCMLNETLLNMALKKLMVQFIISANTVQWLSTGYMLIMGIAIPVSALLIQSFTTRQLFLASVTIFLIGTIVSGFSTGFSILLIGRLIQAIGTGILIPNIVNTLLIINPINKRGKALGIFNLVMFCAPAIGPTLSGLIIQSLNWRWLFFIILPFSVISLILGYNYIENVTELTKPPIDLLSIILSTIGFGGFIYGVSNIGSTYIYLIAAPIIVACIALAAFVLRQLHMSEPMLDMHPFKESMFSLGCILMIIMHMINFATMLILPMFLEGALGLTAFTAGILMLPGGLINGIVSPISGHLYDKFGPKALIIPGYAISTIAFLLLSRFVSMTISIPVIIALHCLSLIAVGLINTPVQTNSLNQLSPKYYPHGTAIMNTLQQIAGAFGTSLFVAIMSASQKKYLFDVSNPVSAKHQALSLVFGVHHTFAIETCVLVVALILSLFIANNNLKKKAL</sequence>
<dbReference type="SUPFAM" id="SSF103473">
    <property type="entry name" value="MFS general substrate transporter"/>
    <property type="match status" value="2"/>
</dbReference>
<proteinExistence type="predicted"/>
<evidence type="ECO:0000256" key="1">
    <source>
        <dbReference type="ARBA" id="ARBA00004651"/>
    </source>
</evidence>
<dbReference type="InterPro" id="IPR011701">
    <property type="entry name" value="MFS"/>
</dbReference>
<evidence type="ECO:0000256" key="2">
    <source>
        <dbReference type="ARBA" id="ARBA00022448"/>
    </source>
</evidence>
<feature type="transmembrane region" description="Helical" evidence="7">
    <location>
        <begin position="119"/>
        <end position="139"/>
    </location>
</feature>
<feature type="transmembrane region" description="Helical" evidence="7">
    <location>
        <begin position="90"/>
        <end position="113"/>
    </location>
</feature>
<feature type="transmembrane region" description="Helical" evidence="7">
    <location>
        <begin position="21"/>
        <end position="42"/>
    </location>
</feature>
<feature type="transmembrane region" description="Helical" evidence="7">
    <location>
        <begin position="405"/>
        <end position="428"/>
    </location>
</feature>
<dbReference type="NCBIfam" id="TIGR00711">
    <property type="entry name" value="efflux_EmrB"/>
    <property type="match status" value="1"/>
</dbReference>
<dbReference type="RefSeq" id="WP_209702425.1">
    <property type="nucleotide sequence ID" value="NZ_JAGGLM010000012.1"/>
</dbReference>
<dbReference type="CDD" id="cd17503">
    <property type="entry name" value="MFS_LmrB_MDR_like"/>
    <property type="match status" value="1"/>
</dbReference>
<feature type="transmembrane region" description="Helical" evidence="7">
    <location>
        <begin position="340"/>
        <end position="360"/>
    </location>
</feature>
<feature type="transmembrane region" description="Helical" evidence="7">
    <location>
        <begin position="178"/>
        <end position="198"/>
    </location>
</feature>
<feature type="transmembrane region" description="Helical" evidence="7">
    <location>
        <begin position="275"/>
        <end position="300"/>
    </location>
</feature>
<name>A0ABS4KTB8_9CLOT</name>
<evidence type="ECO:0000256" key="3">
    <source>
        <dbReference type="ARBA" id="ARBA00022475"/>
    </source>
</evidence>
<dbReference type="InterPro" id="IPR036259">
    <property type="entry name" value="MFS_trans_sf"/>
</dbReference>
<dbReference type="Proteomes" id="UP001519307">
    <property type="component" value="Unassembled WGS sequence"/>
</dbReference>
<comment type="subcellular location">
    <subcellularLocation>
        <location evidence="1">Cell membrane</location>
        <topology evidence="1">Multi-pass membrane protein</topology>
    </subcellularLocation>
</comment>
<keyword evidence="3" id="KW-1003">Cell membrane</keyword>
<dbReference type="PANTHER" id="PTHR42718:SF43">
    <property type="entry name" value="LINCOMYCIN RESISTANCE PROTEIN LMRB"/>
    <property type="match status" value="1"/>
</dbReference>
<dbReference type="Gene3D" id="1.20.1250.20">
    <property type="entry name" value="MFS general substrate transporter like domains"/>
    <property type="match status" value="1"/>
</dbReference>
<accession>A0ABS4KTB8</accession>
<evidence type="ECO:0000313" key="9">
    <source>
        <dbReference type="EMBL" id="MBP2033277.1"/>
    </source>
</evidence>
<feature type="domain" description="Major facilitator superfamily (MFS) profile" evidence="8">
    <location>
        <begin position="24"/>
        <end position="480"/>
    </location>
</feature>
<evidence type="ECO:0000256" key="7">
    <source>
        <dbReference type="SAM" id="Phobius"/>
    </source>
</evidence>
<feature type="transmembrane region" description="Helical" evidence="7">
    <location>
        <begin position="210"/>
        <end position="229"/>
    </location>
</feature>
<evidence type="ECO:0000313" key="10">
    <source>
        <dbReference type="Proteomes" id="UP001519307"/>
    </source>
</evidence>
<dbReference type="InterPro" id="IPR004638">
    <property type="entry name" value="EmrB-like"/>
</dbReference>
<evidence type="ECO:0000256" key="5">
    <source>
        <dbReference type="ARBA" id="ARBA00022989"/>
    </source>
</evidence>
<dbReference type="InterPro" id="IPR020846">
    <property type="entry name" value="MFS_dom"/>
</dbReference>
<feature type="transmembrane region" description="Helical" evidence="7">
    <location>
        <begin position="235"/>
        <end position="255"/>
    </location>
</feature>
<dbReference type="Gene3D" id="1.20.1720.10">
    <property type="entry name" value="Multidrug resistance protein D"/>
    <property type="match status" value="1"/>
</dbReference>
<feature type="transmembrane region" description="Helical" evidence="7">
    <location>
        <begin position="448"/>
        <end position="476"/>
    </location>
</feature>
<evidence type="ECO:0000256" key="4">
    <source>
        <dbReference type="ARBA" id="ARBA00022692"/>
    </source>
</evidence>
<keyword evidence="6 7" id="KW-0472">Membrane</keyword>
<keyword evidence="4 7" id="KW-0812">Transmembrane</keyword>
<organism evidence="9 10">
    <name type="scientific">Clostridium algifaecis</name>
    <dbReference type="NCBI Taxonomy" id="1472040"/>
    <lineage>
        <taxon>Bacteria</taxon>
        <taxon>Bacillati</taxon>
        <taxon>Bacillota</taxon>
        <taxon>Clostridia</taxon>
        <taxon>Eubacteriales</taxon>
        <taxon>Clostridiaceae</taxon>
        <taxon>Clostridium</taxon>
    </lineage>
</organism>
<dbReference type="PRINTS" id="PR01036">
    <property type="entry name" value="TCRTETB"/>
</dbReference>
<feature type="transmembrane region" description="Helical" evidence="7">
    <location>
        <begin position="366"/>
        <end position="384"/>
    </location>
</feature>
<keyword evidence="2" id="KW-0813">Transport</keyword>